<dbReference type="InterPro" id="IPR010895">
    <property type="entry name" value="CHRD"/>
</dbReference>
<feature type="compositionally biased region" description="Polar residues" evidence="1">
    <location>
        <begin position="25"/>
        <end position="37"/>
    </location>
</feature>
<feature type="compositionally biased region" description="Basic and acidic residues" evidence="1">
    <location>
        <begin position="133"/>
        <end position="155"/>
    </location>
</feature>
<dbReference type="Pfam" id="PF07452">
    <property type="entry name" value="CHRD"/>
    <property type="match status" value="1"/>
</dbReference>
<dbReference type="AlphaFoldDB" id="A0AAW1NWX7"/>
<feature type="compositionally biased region" description="Low complexity" evidence="1">
    <location>
        <begin position="599"/>
        <end position="624"/>
    </location>
</feature>
<feature type="region of interest" description="Disordered" evidence="1">
    <location>
        <begin position="597"/>
        <end position="644"/>
    </location>
</feature>
<feature type="domain" description="CHRD" evidence="2">
    <location>
        <begin position="455"/>
        <end position="573"/>
    </location>
</feature>
<dbReference type="EMBL" id="JALJOQ010000072">
    <property type="protein sequence ID" value="KAK9802015.1"/>
    <property type="molecule type" value="Genomic_DNA"/>
</dbReference>
<dbReference type="InterPro" id="IPR053210">
    <property type="entry name" value="ANKRD12"/>
</dbReference>
<dbReference type="Gene3D" id="1.10.287.1490">
    <property type="match status" value="1"/>
</dbReference>
<evidence type="ECO:0000256" key="1">
    <source>
        <dbReference type="SAM" id="MobiDB-lite"/>
    </source>
</evidence>
<keyword evidence="4" id="KW-1185">Reference proteome</keyword>
<feature type="compositionally biased region" description="Basic and acidic residues" evidence="1">
    <location>
        <begin position="1"/>
        <end position="12"/>
    </location>
</feature>
<comment type="caution">
    <text evidence="3">The sequence shown here is derived from an EMBL/GenBank/DDBJ whole genome shotgun (WGS) entry which is preliminary data.</text>
</comment>
<dbReference type="PANTHER" id="PTHR24149">
    <property type="entry name" value="ANKYRIN REPEAT DOMAIN-CONTAINING PROTEIN 12"/>
    <property type="match status" value="1"/>
</dbReference>
<feature type="region of interest" description="Disordered" evidence="1">
    <location>
        <begin position="171"/>
        <end position="208"/>
    </location>
</feature>
<sequence>MFRRGSRQEGQRVEASSSDDEEVSRTGTENVKSESQAKTTHSEHSQSKSESHDTDSWKANLDAQGDSEAWEAAREKTLAAKNEAATAQLAGKKARHEAKEAEQASIAVQTARAKHTEALEEANKLEAALKAPSGKEGDLTKARELHTKKRAEADDLERALREAEQRLAAVKAQKDELTPQIQEQAEMVPSLEKQYQGKQRERKEAEGEVRQLATAAQNVQKTRTGLAGDLDKLKAELEKAEERTAAKQREYMESRNASQALSKRFNELKAKLRATDEELDTKRGQAQDKRQDIPAIKEAEEKALKDLNAAKAEWQRLKKLEEDQARAVADAVKRVEELQKQNKPASTDMATAERALKGKQDDLEQARQRAAEAQQKYDNLQHLAEVHAKEETEYAEASRSHTKNYEEFKEETSIHSSKHDQYWKEAKQLGDKGNASAFEAENELVEKGQVQTSTTQINGASNVPPNLSTPSSGSCTITINGNAGRYAVVINNIQNLQAVHLHRGSLTSPDIIAGNTTAALITLFTIPTGTPSVNQMGDFTTSNFNVNGSLANQPLSALATLISQGQVYCDVHAPPPTPNPTNLRVGNSTIRGQLAVTQSGPAPTATLTATTPPPGTTSSTAVTSRPPPPTTAARAATPPPPVVG</sequence>
<feature type="region of interest" description="Disordered" evidence="1">
    <location>
        <begin position="127"/>
        <end position="155"/>
    </location>
</feature>
<evidence type="ECO:0000259" key="2">
    <source>
        <dbReference type="Pfam" id="PF07452"/>
    </source>
</evidence>
<name>A0AAW1NWX7_9CHLO</name>
<protein>
    <recommendedName>
        <fullName evidence="2">CHRD domain-containing protein</fullName>
    </recommendedName>
</protein>
<feature type="compositionally biased region" description="Basic and acidic residues" evidence="1">
    <location>
        <begin position="40"/>
        <end position="56"/>
    </location>
</feature>
<evidence type="ECO:0000313" key="4">
    <source>
        <dbReference type="Proteomes" id="UP001465755"/>
    </source>
</evidence>
<dbReference type="Proteomes" id="UP001465755">
    <property type="component" value="Unassembled WGS sequence"/>
</dbReference>
<organism evidence="3 4">
    <name type="scientific">Symbiochloris irregularis</name>
    <dbReference type="NCBI Taxonomy" id="706552"/>
    <lineage>
        <taxon>Eukaryota</taxon>
        <taxon>Viridiplantae</taxon>
        <taxon>Chlorophyta</taxon>
        <taxon>core chlorophytes</taxon>
        <taxon>Trebouxiophyceae</taxon>
        <taxon>Trebouxiales</taxon>
        <taxon>Trebouxiaceae</taxon>
        <taxon>Symbiochloris</taxon>
    </lineage>
</organism>
<accession>A0AAW1NWX7</accession>
<feature type="compositionally biased region" description="Basic and acidic residues" evidence="1">
    <location>
        <begin position="198"/>
        <end position="208"/>
    </location>
</feature>
<feature type="region of interest" description="Disordered" evidence="1">
    <location>
        <begin position="1"/>
        <end position="109"/>
    </location>
</feature>
<dbReference type="PANTHER" id="PTHR24149:SF14">
    <property type="entry name" value="ANKYRIN REPEAT DOMAIN 12"/>
    <property type="match status" value="1"/>
</dbReference>
<evidence type="ECO:0000313" key="3">
    <source>
        <dbReference type="EMBL" id="KAK9802015.1"/>
    </source>
</evidence>
<proteinExistence type="predicted"/>
<reference evidence="3 4" key="1">
    <citation type="journal article" date="2024" name="Nat. Commun.">
        <title>Phylogenomics reveals the evolutionary origins of lichenization in chlorophyte algae.</title>
        <authorList>
            <person name="Puginier C."/>
            <person name="Libourel C."/>
            <person name="Otte J."/>
            <person name="Skaloud P."/>
            <person name="Haon M."/>
            <person name="Grisel S."/>
            <person name="Petersen M."/>
            <person name="Berrin J.G."/>
            <person name="Delaux P.M."/>
            <person name="Dal Grande F."/>
            <person name="Keller J."/>
        </authorList>
    </citation>
    <scope>NUCLEOTIDE SEQUENCE [LARGE SCALE GENOMIC DNA]</scope>
    <source>
        <strain evidence="3 4">SAG 2036</strain>
    </source>
</reference>
<dbReference type="GO" id="GO:0005654">
    <property type="term" value="C:nucleoplasm"/>
    <property type="evidence" value="ECO:0007669"/>
    <property type="project" value="TreeGrafter"/>
</dbReference>
<gene>
    <name evidence="3" type="ORF">WJX73_000947</name>
</gene>